<evidence type="ECO:0000259" key="3">
    <source>
        <dbReference type="Pfam" id="PF07859"/>
    </source>
</evidence>
<accession>A0ABU1I1E1</accession>
<evidence type="ECO:0000313" key="5">
    <source>
        <dbReference type="Proteomes" id="UP001260188"/>
    </source>
</evidence>
<organism evidence="4 5">
    <name type="scientific">Microbacterium paludicola</name>
    <dbReference type="NCBI Taxonomy" id="300019"/>
    <lineage>
        <taxon>Bacteria</taxon>
        <taxon>Bacillati</taxon>
        <taxon>Actinomycetota</taxon>
        <taxon>Actinomycetes</taxon>
        <taxon>Micrococcales</taxon>
        <taxon>Microbacteriaceae</taxon>
        <taxon>Microbacterium</taxon>
    </lineage>
</organism>
<dbReference type="EMBL" id="JAVIZA010000001">
    <property type="protein sequence ID" value="MDR6167709.1"/>
    <property type="molecule type" value="Genomic_DNA"/>
</dbReference>
<dbReference type="Pfam" id="PF07859">
    <property type="entry name" value="Abhydrolase_3"/>
    <property type="match status" value="1"/>
</dbReference>
<proteinExistence type="predicted"/>
<dbReference type="PANTHER" id="PTHR48081:SF8">
    <property type="entry name" value="ALPHA_BETA HYDROLASE FOLD-3 DOMAIN-CONTAINING PROTEIN-RELATED"/>
    <property type="match status" value="1"/>
</dbReference>
<dbReference type="EC" id="3.1.1.-" evidence="4"/>
<feature type="region of interest" description="Disordered" evidence="2">
    <location>
        <begin position="32"/>
        <end position="105"/>
    </location>
</feature>
<name>A0ABU1I1E1_9MICO</name>
<feature type="domain" description="Alpha/beta hydrolase fold-3" evidence="3">
    <location>
        <begin position="137"/>
        <end position="343"/>
    </location>
</feature>
<evidence type="ECO:0000313" key="4">
    <source>
        <dbReference type="EMBL" id="MDR6167709.1"/>
    </source>
</evidence>
<dbReference type="GO" id="GO:0016787">
    <property type="term" value="F:hydrolase activity"/>
    <property type="evidence" value="ECO:0007669"/>
    <property type="project" value="UniProtKB-KW"/>
</dbReference>
<dbReference type="Proteomes" id="UP001260188">
    <property type="component" value="Unassembled WGS sequence"/>
</dbReference>
<dbReference type="InterPro" id="IPR029058">
    <property type="entry name" value="AB_hydrolase_fold"/>
</dbReference>
<evidence type="ECO:0000256" key="2">
    <source>
        <dbReference type="SAM" id="MobiDB-lite"/>
    </source>
</evidence>
<dbReference type="PANTHER" id="PTHR48081">
    <property type="entry name" value="AB HYDROLASE SUPERFAMILY PROTEIN C4A8.06C"/>
    <property type="match status" value="1"/>
</dbReference>
<reference evidence="4 5" key="1">
    <citation type="submission" date="2023-08" db="EMBL/GenBank/DDBJ databases">
        <title>Functional and genomic diversity of the sorghum phyllosphere microbiome.</title>
        <authorList>
            <person name="Shade A."/>
        </authorList>
    </citation>
    <scope>NUCLEOTIDE SEQUENCE [LARGE SCALE GENOMIC DNA]</scope>
    <source>
        <strain evidence="4 5">SORGH_AS_0919</strain>
    </source>
</reference>
<dbReference type="InterPro" id="IPR050300">
    <property type="entry name" value="GDXG_lipolytic_enzyme"/>
</dbReference>
<gene>
    <name evidence="4" type="ORF">QE367_001913</name>
</gene>
<protein>
    <submittedName>
        <fullName evidence="4">Acetyl esterase</fullName>
        <ecNumber evidence="4">3.1.1.-</ecNumber>
    </submittedName>
</protein>
<dbReference type="Gene3D" id="3.40.50.1820">
    <property type="entry name" value="alpha/beta hydrolase"/>
    <property type="match status" value="1"/>
</dbReference>
<keyword evidence="1 4" id="KW-0378">Hydrolase</keyword>
<dbReference type="InterPro" id="IPR013094">
    <property type="entry name" value="AB_hydrolase_3"/>
</dbReference>
<comment type="caution">
    <text evidence="4">The sequence shown here is derived from an EMBL/GenBank/DDBJ whole genome shotgun (WGS) entry which is preliminary data.</text>
</comment>
<keyword evidence="5" id="KW-1185">Reference proteome</keyword>
<feature type="compositionally biased region" description="Pro residues" evidence="2">
    <location>
        <begin position="50"/>
        <end position="64"/>
    </location>
</feature>
<dbReference type="RefSeq" id="WP_309666353.1">
    <property type="nucleotide sequence ID" value="NZ_JAVIZA010000001.1"/>
</dbReference>
<sequence>MPLDPFFAERLRTHRRYLLRQAWRSVMSAVADRMPRTPRSPAAEGVPGTAPTPAPSPAPTPTPAKPAGKRPLTPRERHRKAALAWDRQELRTVGTPGPEIATSEHVVPVPGYPDVRVRVYRPTTLVAGEPAPACLVIGGGAFRIGGIDYPTADAACRRRAEASGVVLVAVDYSLAPEHRYPTQIEQAYAAWRWLHDEAGALGIDPDRVGISGSSAGGNIAAVLTLMNRDRARLPVAVQILEVPVTDLTGRFIDLRATYALGIPAFIAVRELVSVARTYLGDRSRARESYASPMRADSLADLPPAVILTAEYDPLRSDGAAYAAKLRRAGVEASATRYLGVTHDTPIFVGALPAARRWEAEVVAALRRI</sequence>
<evidence type="ECO:0000256" key="1">
    <source>
        <dbReference type="ARBA" id="ARBA00022801"/>
    </source>
</evidence>
<dbReference type="SUPFAM" id="SSF53474">
    <property type="entry name" value="alpha/beta-Hydrolases"/>
    <property type="match status" value="1"/>
</dbReference>